<dbReference type="SUPFAM" id="SSF54665">
    <property type="entry name" value="CO dehydrogenase molybdoprotein N-domain-like"/>
    <property type="match status" value="1"/>
</dbReference>
<name>A0A8D8V9R3_9HEMI</name>
<evidence type="ECO:0000256" key="8">
    <source>
        <dbReference type="ARBA" id="ARBA00022714"/>
    </source>
</evidence>
<dbReference type="PROSITE" id="PS00559">
    <property type="entry name" value="MOLYBDOPTERIN_EUK"/>
    <property type="match status" value="1"/>
</dbReference>
<keyword evidence="15" id="KW-0576">Peroxisome</keyword>
<keyword evidence="8 21" id="KW-0001">2Fe-2S</keyword>
<dbReference type="SUPFAM" id="SSF55447">
    <property type="entry name" value="CO dehydrogenase flavoprotein C-terminal domain-like"/>
    <property type="match status" value="1"/>
</dbReference>
<dbReference type="GO" id="GO:0005777">
    <property type="term" value="C:peroxisome"/>
    <property type="evidence" value="ECO:0007669"/>
    <property type="project" value="UniProtKB-SubCell"/>
</dbReference>
<dbReference type="FunFam" id="3.30.465.10:FF:000004">
    <property type="entry name" value="Xanthine dehydrogenase/oxidase"/>
    <property type="match status" value="1"/>
</dbReference>
<evidence type="ECO:0000256" key="5">
    <source>
        <dbReference type="ARBA" id="ARBA00013123"/>
    </source>
</evidence>
<evidence type="ECO:0000256" key="14">
    <source>
        <dbReference type="ARBA" id="ARBA00023027"/>
    </source>
</evidence>
<dbReference type="PROSITE" id="PS51387">
    <property type="entry name" value="FAD_PCMH"/>
    <property type="match status" value="1"/>
</dbReference>
<feature type="domain" description="FAD-binding PCMH-type" evidence="23">
    <location>
        <begin position="244"/>
        <end position="430"/>
    </location>
</feature>
<dbReference type="PROSITE" id="PS51085">
    <property type="entry name" value="2FE2S_FER_2"/>
    <property type="match status" value="1"/>
</dbReference>
<keyword evidence="9 21" id="KW-0479">Metal-binding</keyword>
<evidence type="ECO:0000256" key="20">
    <source>
        <dbReference type="PIRSR" id="PIRSR000127-2"/>
    </source>
</evidence>
<dbReference type="GO" id="GO:0043546">
    <property type="term" value="F:molybdopterin cofactor binding"/>
    <property type="evidence" value="ECO:0007669"/>
    <property type="project" value="InterPro"/>
</dbReference>
<comment type="subunit">
    <text evidence="4">Homodimer.</text>
</comment>
<evidence type="ECO:0000256" key="13">
    <source>
        <dbReference type="ARBA" id="ARBA00023014"/>
    </source>
</evidence>
<evidence type="ECO:0000256" key="19">
    <source>
        <dbReference type="PIRSR" id="PIRSR000127-1"/>
    </source>
</evidence>
<dbReference type="InterPro" id="IPR002888">
    <property type="entry name" value="2Fe-2S-bd"/>
</dbReference>
<comment type="catalytic activity">
    <reaction evidence="18">
        <text>hypoxanthine + NAD(+) + H2O = xanthine + NADH + H(+)</text>
        <dbReference type="Rhea" id="RHEA:24670"/>
        <dbReference type="ChEBI" id="CHEBI:15377"/>
        <dbReference type="ChEBI" id="CHEBI:15378"/>
        <dbReference type="ChEBI" id="CHEBI:17368"/>
        <dbReference type="ChEBI" id="CHEBI:17712"/>
        <dbReference type="ChEBI" id="CHEBI:57540"/>
        <dbReference type="ChEBI" id="CHEBI:57945"/>
        <dbReference type="EC" id="1.17.1.4"/>
    </reaction>
</comment>
<dbReference type="InterPro" id="IPR000674">
    <property type="entry name" value="Ald_Oxase/Xan_DH_a/b"/>
</dbReference>
<organism evidence="24">
    <name type="scientific">Cacopsylla melanoneura</name>
    <dbReference type="NCBI Taxonomy" id="428564"/>
    <lineage>
        <taxon>Eukaryota</taxon>
        <taxon>Metazoa</taxon>
        <taxon>Ecdysozoa</taxon>
        <taxon>Arthropoda</taxon>
        <taxon>Hexapoda</taxon>
        <taxon>Insecta</taxon>
        <taxon>Pterygota</taxon>
        <taxon>Neoptera</taxon>
        <taxon>Paraneoptera</taxon>
        <taxon>Hemiptera</taxon>
        <taxon>Sternorrhyncha</taxon>
        <taxon>Psylloidea</taxon>
        <taxon>Psyllidae</taxon>
        <taxon>Psyllinae</taxon>
        <taxon>Cacopsylla</taxon>
    </lineage>
</organism>
<comment type="similarity">
    <text evidence="3">Belongs to the xanthine dehydrogenase family.</text>
</comment>
<evidence type="ECO:0000256" key="16">
    <source>
        <dbReference type="ARBA" id="ARBA00034078"/>
    </source>
</evidence>
<feature type="binding site" evidence="20">
    <location>
        <position position="438"/>
    </location>
    <ligand>
        <name>FAD</name>
        <dbReference type="ChEBI" id="CHEBI:57692"/>
    </ligand>
</feature>
<dbReference type="InterPro" id="IPR022407">
    <property type="entry name" value="OxRdtase_Mopterin_BS"/>
</dbReference>
<evidence type="ECO:0000256" key="7">
    <source>
        <dbReference type="ARBA" id="ARBA00022630"/>
    </source>
</evidence>
<dbReference type="Gene3D" id="3.10.20.30">
    <property type="match status" value="1"/>
</dbReference>
<dbReference type="InterPro" id="IPR016169">
    <property type="entry name" value="FAD-bd_PCMH_sub2"/>
</dbReference>
<dbReference type="InterPro" id="IPR016167">
    <property type="entry name" value="FAD-bd_PCMH_sub1"/>
</dbReference>
<feature type="binding site" evidence="21">
    <location>
        <position position="782"/>
    </location>
    <ligand>
        <name>Mo-molybdopterin</name>
        <dbReference type="ChEBI" id="CHEBI:71302"/>
    </ligand>
    <ligandPart>
        <name>Mo</name>
        <dbReference type="ChEBI" id="CHEBI:28685"/>
    </ligandPart>
</feature>
<feature type="binding site" evidence="21">
    <location>
        <position position="76"/>
    </location>
    <ligand>
        <name>[2Fe-2S] cluster</name>
        <dbReference type="ChEBI" id="CHEBI:190135"/>
        <label>1</label>
    </ligand>
</feature>
<dbReference type="InterPro" id="IPR036683">
    <property type="entry name" value="CO_DH_flav_C_dom_sf"/>
</dbReference>
<feature type="binding site" evidence="20">
    <location>
        <position position="420"/>
    </location>
    <ligand>
        <name>FAD</name>
        <dbReference type="ChEBI" id="CHEBI:57692"/>
    </ligand>
</feature>
<feature type="binding site" evidence="21">
    <location>
        <position position="154"/>
    </location>
    <ligand>
        <name>[2Fe-2S] cluster</name>
        <dbReference type="ChEBI" id="CHEBI:190135"/>
        <label>2</label>
    </ligand>
</feature>
<evidence type="ECO:0000256" key="17">
    <source>
        <dbReference type="ARBA" id="ARBA00049017"/>
    </source>
</evidence>
<dbReference type="InterPro" id="IPR008274">
    <property type="entry name" value="AldOxase/xan_DH_MoCoBD1"/>
</dbReference>
<comment type="cofactor">
    <cofactor evidence="16">
        <name>[2Fe-2S] cluster</name>
        <dbReference type="ChEBI" id="CHEBI:190135"/>
    </cofactor>
</comment>
<dbReference type="PIRSF" id="PIRSF000127">
    <property type="entry name" value="Xanthine_DH"/>
    <property type="match status" value="1"/>
</dbReference>
<comment type="subcellular location">
    <subcellularLocation>
        <location evidence="2">Peroxisome</location>
    </subcellularLocation>
</comment>
<dbReference type="Pfam" id="PF02738">
    <property type="entry name" value="MoCoBD_1"/>
    <property type="match status" value="1"/>
</dbReference>
<dbReference type="SUPFAM" id="SSF56176">
    <property type="entry name" value="FAD-binding/transporter-associated domain-like"/>
    <property type="match status" value="1"/>
</dbReference>
<dbReference type="FunFam" id="3.90.1170.50:FF:000001">
    <property type="entry name" value="Aldehyde oxidase 1"/>
    <property type="match status" value="1"/>
</dbReference>
<evidence type="ECO:0000256" key="2">
    <source>
        <dbReference type="ARBA" id="ARBA00004275"/>
    </source>
</evidence>
<feature type="binding site" evidence="21">
    <location>
        <position position="46"/>
    </location>
    <ligand>
        <name>[2Fe-2S] cluster</name>
        <dbReference type="ChEBI" id="CHEBI:190135"/>
        <label>1</label>
    </ligand>
</feature>
<dbReference type="InterPro" id="IPR014307">
    <property type="entry name" value="Xanthine_DH_ssu"/>
</dbReference>
<comment type="cofactor">
    <cofactor evidence="1 20">
        <name>FAD</name>
        <dbReference type="ChEBI" id="CHEBI:57692"/>
    </cofactor>
</comment>
<keyword evidence="7" id="KW-0285">Flavoprotein</keyword>
<feature type="binding site" evidence="20">
    <location>
        <position position="817"/>
    </location>
    <ligand>
        <name>substrate</name>
    </ligand>
</feature>
<evidence type="ECO:0000256" key="21">
    <source>
        <dbReference type="PIRSR" id="PIRSR000127-3"/>
    </source>
</evidence>
<dbReference type="FunFam" id="3.30.365.10:FF:000004">
    <property type="entry name" value="Xanthine dehydrogenase oxidase"/>
    <property type="match status" value="1"/>
</dbReference>
<dbReference type="EMBL" id="HBUF01358937">
    <property type="protein sequence ID" value="CAG6719505.1"/>
    <property type="molecule type" value="Transcribed_RNA"/>
</dbReference>
<evidence type="ECO:0000256" key="18">
    <source>
        <dbReference type="ARBA" id="ARBA00049517"/>
    </source>
</evidence>
<dbReference type="InterPro" id="IPR046867">
    <property type="entry name" value="AldOxase/xan_DH_MoCoBD2"/>
</dbReference>
<dbReference type="GO" id="GO:0004854">
    <property type="term" value="F:xanthine dehydrogenase activity"/>
    <property type="evidence" value="ECO:0007669"/>
    <property type="project" value="UniProtKB-EC"/>
</dbReference>
<dbReference type="Pfam" id="PF01315">
    <property type="entry name" value="Ald_Xan_dh_C"/>
    <property type="match status" value="1"/>
</dbReference>
<feature type="binding site" evidence="20">
    <location>
        <position position="929"/>
    </location>
    <ligand>
        <name>substrate</name>
    </ligand>
</feature>
<sequence length="1345" mass="148952">MKDKTTSTLLFFVNGKKVVDDGVDPEWTLLYYLRNKLRLCGTKLGCGEGGCGACTVMVSKYDRVKKHIVHLAVNACLAPICSMHGLAVTTVEGIGSTRTKLHPVQERLAKAHGSQCGFCTPGIIMSMYALLRSLPGKPNMKDMEVALQGNLCRCTGYRPILEGFKTFTEEWEQSRVTNGSAGLQNGACSMGKDCCKNKQTNGALEEKEELFSPSEFIPYDKSQEPIFPPELQVDDSYDREFLEVKGAQVTWYRPQTLDQLLKLKQQFPHAKIVVGNSELGVEVKFKKFLYPVLIQPSLIPELNQARVENNGVWVGGATTLNDLKCILSEQINSLPAYKTRVYVAIVEMLHWFAGNQIRNVAALGGNIMTGSPISDLNPILMAARCRLLLESQKDGTREVTMDGSFFTSYRKNVVREDEVLRAIYIPHTAETQYFKAYKQARRRDDDIAIVNAAFNVTFDKLGPGAFIKDCEFAFGGMAPTTVLAPLTRAHLLNRQWNDSLLEDTWAQLMTDLPLDASAPGGMIQYRQSLTLSLFYKYYLAISGETGVTTLSDREKSGADTFHTLPTKSSQYFQVVPSTQDKTDMVGRPIVHASAFKQATGEAIYCDDIPKYESELYLAFVLSTKPHAKLLRVDPSAALALEGVRGWVDERDVPGDRNHVGSIIHDDVIFSRDKVTCIGQPIGAVIADNQLIAQRAAQLVKVTYEDLPAILTIEEAIEHKSFFNLDPNVYQRGNVDEEFPKAQHVLEGEVSTGGQEHFYLETNVSVAVPKQEDGCLEVFVSSQHPSEIQEMIAHALDVPNNRIVARTKRLGGGFGGKEVRSFIVALPCAVAANKLGVPVRCMLDRDEDMVMTGQRNPFYGKYKVGFSDSGKLHVAEFWLYNNAGCSYDLSTAVMRRAITHATNSHYIPHVRVNAFVCKTNMASNTAFRAFGAPQALMIGETMTHEVAHYLKMDYAAFAQLNMYASGQSTHFNQTLEHCTVARCMEEVTQSGRYEQRRKECEEYNRKNRYRKRGVAIVPVTFGVAFETAFLNQAGAMVLVYTDGSVLIAHSGTEMGQGIHTKMIQVAARGLNIPVEMIYINETATDKVPNSSPTAASVGSDLNGMAILDACNKLNERLSPYKKKNPTGKWQDWVKAAFFDRVSLAATGFYKTPDIGYDPKKNQGMIFNYFCFGASVSEVEIDCLTGDHQVRATEIVMDVGESLNPAIDVGQVEGAFMQGYGMYVMEELMYSPNGFLYTRGPGTYKIPGFADIPTEFNVSLLKGAPNPRAVYSSKAVGEPPLLLASSVYFAIRDAIDAARRESGKEDYYRLDTPATPAKIRLLCEDSITVKIPNPAPGTYKPWNIAVQ</sequence>
<dbReference type="SMART" id="SM01092">
    <property type="entry name" value="CO_deh_flav_C"/>
    <property type="match status" value="1"/>
</dbReference>
<comment type="cofactor">
    <cofactor evidence="21">
        <name>Mo-molybdopterin</name>
        <dbReference type="ChEBI" id="CHEBI:71302"/>
    </cofactor>
    <text evidence="21">Binds 1 Mo-molybdopterin (Mo-MPT) cofactor per subunit.</text>
</comment>
<feature type="binding site" evidence="21">
    <location>
        <position position="152"/>
    </location>
    <ligand>
        <name>[2Fe-2S] cluster</name>
        <dbReference type="ChEBI" id="CHEBI:190135"/>
        <label>2</label>
    </ligand>
</feature>
<feature type="binding site" evidence="20">
    <location>
        <position position="375"/>
    </location>
    <ligand>
        <name>FAD</name>
        <dbReference type="ChEBI" id="CHEBI:57692"/>
    </ligand>
</feature>
<feature type="binding site" evidence="21">
    <location>
        <position position="1094"/>
    </location>
    <ligand>
        <name>Mo-molybdopterin</name>
        <dbReference type="ChEBI" id="CHEBI:71302"/>
    </ligand>
    <ligandPart>
        <name>Mo</name>
        <dbReference type="ChEBI" id="CHEBI:28685"/>
    </ligandPart>
</feature>
<comment type="catalytic activity">
    <reaction evidence="17">
        <text>xanthine + NAD(+) + H2O = urate + NADH + H(+)</text>
        <dbReference type="Rhea" id="RHEA:16669"/>
        <dbReference type="ChEBI" id="CHEBI:15377"/>
        <dbReference type="ChEBI" id="CHEBI:15378"/>
        <dbReference type="ChEBI" id="CHEBI:17712"/>
        <dbReference type="ChEBI" id="CHEBI:17775"/>
        <dbReference type="ChEBI" id="CHEBI:57540"/>
        <dbReference type="ChEBI" id="CHEBI:57945"/>
        <dbReference type="EC" id="1.17.1.4"/>
    </reaction>
</comment>
<feature type="binding site" evidence="20">
    <location>
        <position position="895"/>
    </location>
    <ligand>
        <name>substrate</name>
    </ligand>
</feature>
<dbReference type="InterPro" id="IPR036856">
    <property type="entry name" value="Ald_Oxase/Xan_DH_a/b_sf"/>
</dbReference>
<feature type="binding site" evidence="21">
    <location>
        <position position="54"/>
    </location>
    <ligand>
        <name>[2Fe-2S] cluster</name>
        <dbReference type="ChEBI" id="CHEBI:190135"/>
        <label>1</label>
    </ligand>
</feature>
<dbReference type="GO" id="GO:0051537">
    <property type="term" value="F:2 iron, 2 sulfur cluster binding"/>
    <property type="evidence" value="ECO:0007669"/>
    <property type="project" value="UniProtKB-KW"/>
</dbReference>
<evidence type="ECO:0000259" key="22">
    <source>
        <dbReference type="PROSITE" id="PS51085"/>
    </source>
</evidence>
<dbReference type="FunFam" id="3.30.43.10:FF:000001">
    <property type="entry name" value="Xanthine dehydrogenase/oxidase"/>
    <property type="match status" value="1"/>
</dbReference>
<dbReference type="InterPro" id="IPR005107">
    <property type="entry name" value="CO_DH_flav_C"/>
</dbReference>
<dbReference type="InterPro" id="IPR036884">
    <property type="entry name" value="2Fe-2S-bd_dom_sf"/>
</dbReference>
<reference evidence="24" key="1">
    <citation type="submission" date="2021-05" db="EMBL/GenBank/DDBJ databases">
        <authorList>
            <person name="Alioto T."/>
            <person name="Alioto T."/>
            <person name="Gomez Garrido J."/>
        </authorList>
    </citation>
    <scope>NUCLEOTIDE SEQUENCE</scope>
</reference>
<evidence type="ECO:0000259" key="23">
    <source>
        <dbReference type="PROSITE" id="PS51387"/>
    </source>
</evidence>
<dbReference type="EC" id="1.17.1.4" evidence="5"/>
<dbReference type="InterPro" id="IPR001041">
    <property type="entry name" value="2Fe-2S_ferredoxin-type"/>
</dbReference>
<dbReference type="InterPro" id="IPR037165">
    <property type="entry name" value="AldOxase/xan_DH_Mopterin-bd_sf"/>
</dbReference>
<evidence type="ECO:0000256" key="10">
    <source>
        <dbReference type="ARBA" id="ARBA00022827"/>
    </source>
</evidence>
<dbReference type="PANTHER" id="PTHR45444:SF3">
    <property type="entry name" value="XANTHINE DEHYDROGENASE"/>
    <property type="match status" value="1"/>
</dbReference>
<evidence type="ECO:0000256" key="12">
    <source>
        <dbReference type="ARBA" id="ARBA00023004"/>
    </source>
</evidence>
<dbReference type="InterPro" id="IPR036318">
    <property type="entry name" value="FAD-bd_PCMH-like_sf"/>
</dbReference>
<feature type="domain" description="2Fe-2S ferredoxin-type" evidence="22">
    <location>
        <begin position="7"/>
        <end position="94"/>
    </location>
</feature>
<dbReference type="GO" id="GO:0071949">
    <property type="term" value="F:FAD binding"/>
    <property type="evidence" value="ECO:0007669"/>
    <property type="project" value="InterPro"/>
</dbReference>
<feature type="binding site" evidence="21">
    <location>
        <position position="119"/>
    </location>
    <ligand>
        <name>[2Fe-2S] cluster</name>
        <dbReference type="ChEBI" id="CHEBI:190135"/>
        <label>2</label>
    </ligand>
</feature>
<feature type="binding site" evidence="20">
    <location>
        <begin position="272"/>
        <end position="279"/>
    </location>
    <ligand>
        <name>FAD</name>
        <dbReference type="ChEBI" id="CHEBI:57692"/>
    </ligand>
</feature>
<proteinExistence type="inferred from homology"/>
<dbReference type="Pfam" id="PF01799">
    <property type="entry name" value="Fer2_2"/>
    <property type="match status" value="1"/>
</dbReference>
<dbReference type="SMART" id="SM01008">
    <property type="entry name" value="Ald_Xan_dh_C"/>
    <property type="match status" value="1"/>
</dbReference>
<dbReference type="SUPFAM" id="SSF56003">
    <property type="entry name" value="Molybdenum cofactor-binding domain"/>
    <property type="match status" value="1"/>
</dbReference>
<dbReference type="Gene3D" id="3.30.43.10">
    <property type="entry name" value="Uridine Diphospho-n-acetylenolpyruvylglucosamine Reductase, domain 2"/>
    <property type="match status" value="1"/>
</dbReference>
<dbReference type="InterPro" id="IPR012675">
    <property type="entry name" value="Beta-grasp_dom_sf"/>
</dbReference>
<feature type="active site" description="Proton acceptor" evidence="19">
    <location>
        <position position="1276"/>
    </location>
</feature>
<evidence type="ECO:0000256" key="9">
    <source>
        <dbReference type="ARBA" id="ARBA00022723"/>
    </source>
</evidence>
<dbReference type="Gene3D" id="1.10.150.120">
    <property type="entry name" value="[2Fe-2S]-binding domain"/>
    <property type="match status" value="1"/>
</dbReference>
<evidence type="ECO:0000256" key="11">
    <source>
        <dbReference type="ARBA" id="ARBA00023002"/>
    </source>
</evidence>
<keyword evidence="10 20" id="KW-0274">FAD</keyword>
<feature type="binding site" evidence="21">
    <location>
        <position position="51"/>
    </location>
    <ligand>
        <name>[2Fe-2S] cluster</name>
        <dbReference type="ChEBI" id="CHEBI:190135"/>
        <label>1</label>
    </ligand>
</feature>
<dbReference type="Gene3D" id="3.30.465.10">
    <property type="match status" value="1"/>
</dbReference>
<dbReference type="GO" id="GO:0005506">
    <property type="term" value="F:iron ion binding"/>
    <property type="evidence" value="ECO:0007669"/>
    <property type="project" value="InterPro"/>
</dbReference>
<comment type="cofactor">
    <cofactor evidence="21">
        <name>[2Fe-2S] cluster</name>
        <dbReference type="ChEBI" id="CHEBI:190135"/>
    </cofactor>
    <text evidence="21">Binds 2 [2Fe-2S] clusters.</text>
</comment>
<keyword evidence="11" id="KW-0560">Oxidoreductase</keyword>
<dbReference type="FunFam" id="3.10.20.30:FF:000015">
    <property type="entry name" value="Aldehyde oxidase 1"/>
    <property type="match status" value="1"/>
</dbReference>
<feature type="binding site" evidence="21">
    <location>
        <position position="813"/>
    </location>
    <ligand>
        <name>Mo-molybdopterin</name>
        <dbReference type="ChEBI" id="CHEBI:71302"/>
    </ligand>
    <ligandPart>
        <name>Mo</name>
        <dbReference type="ChEBI" id="CHEBI:28685"/>
    </ligandPart>
</feature>
<dbReference type="Pfam" id="PF00111">
    <property type="entry name" value="Fer2"/>
    <property type="match status" value="1"/>
</dbReference>
<dbReference type="PROSITE" id="PS00197">
    <property type="entry name" value="2FE2S_FER_1"/>
    <property type="match status" value="1"/>
</dbReference>
<dbReference type="Pfam" id="PF00941">
    <property type="entry name" value="FAD_binding_5"/>
    <property type="match status" value="1"/>
</dbReference>
<protein>
    <recommendedName>
        <fullName evidence="5">xanthine dehydrogenase</fullName>
        <ecNumber evidence="5">1.17.1.4</ecNumber>
    </recommendedName>
</protein>
<evidence type="ECO:0000256" key="3">
    <source>
        <dbReference type="ARBA" id="ARBA00006849"/>
    </source>
</evidence>
<dbReference type="InterPro" id="IPR016166">
    <property type="entry name" value="FAD-bd_PCMH"/>
</dbReference>
<dbReference type="Gene3D" id="3.90.1170.50">
    <property type="entry name" value="Aldehyde oxidase/xanthine dehydrogenase, a/b hammerhead"/>
    <property type="match status" value="1"/>
</dbReference>
<evidence type="ECO:0000256" key="6">
    <source>
        <dbReference type="ARBA" id="ARBA00022505"/>
    </source>
</evidence>
<accession>A0A8D8V9R3</accession>
<dbReference type="SUPFAM" id="SSF47741">
    <property type="entry name" value="CO dehydrogenase ISP C-domain like"/>
    <property type="match status" value="1"/>
</dbReference>
<dbReference type="PANTHER" id="PTHR45444">
    <property type="entry name" value="XANTHINE DEHYDROGENASE"/>
    <property type="match status" value="1"/>
</dbReference>
<dbReference type="SUPFAM" id="SSF54292">
    <property type="entry name" value="2Fe-2S ferredoxin-like"/>
    <property type="match status" value="1"/>
</dbReference>
<dbReference type="InterPro" id="IPR002346">
    <property type="entry name" value="Mopterin_DH_FAD-bd"/>
</dbReference>
<dbReference type="Gene3D" id="3.30.365.10">
    <property type="entry name" value="Aldehyde oxidase/xanthine dehydrogenase, molybdopterin binding domain"/>
    <property type="match status" value="4"/>
</dbReference>
<feature type="binding site" evidence="20">
    <location>
        <position position="352"/>
    </location>
    <ligand>
        <name>FAD</name>
        <dbReference type="ChEBI" id="CHEBI:57692"/>
    </ligand>
</feature>
<feature type="binding site" evidence="21">
    <location>
        <position position="116"/>
    </location>
    <ligand>
        <name>[2Fe-2S] cluster</name>
        <dbReference type="ChEBI" id="CHEBI:190135"/>
        <label>2</label>
    </ligand>
</feature>
<dbReference type="Pfam" id="PF03450">
    <property type="entry name" value="CO_deh_flav_C"/>
    <property type="match status" value="1"/>
</dbReference>
<keyword evidence="12 21" id="KW-0408">Iron</keyword>
<dbReference type="Pfam" id="PF20256">
    <property type="entry name" value="MoCoBD_2"/>
    <property type="match status" value="1"/>
</dbReference>
<evidence type="ECO:0000256" key="4">
    <source>
        <dbReference type="ARBA" id="ARBA00011738"/>
    </source>
</evidence>
<keyword evidence="14" id="KW-0520">NAD</keyword>
<dbReference type="InterPro" id="IPR016208">
    <property type="entry name" value="Ald_Oxase/xanthine_DH-like"/>
</dbReference>
<dbReference type="InterPro" id="IPR006058">
    <property type="entry name" value="2Fe2S_fd_BS"/>
</dbReference>
<dbReference type="NCBIfam" id="TIGR02963">
    <property type="entry name" value="xanthine_xdhA"/>
    <property type="match status" value="1"/>
</dbReference>
<evidence type="ECO:0000256" key="15">
    <source>
        <dbReference type="ARBA" id="ARBA00023140"/>
    </source>
</evidence>
<dbReference type="FunFam" id="3.30.365.10:FF:000001">
    <property type="entry name" value="Xanthine dehydrogenase oxidase"/>
    <property type="match status" value="1"/>
</dbReference>
<keyword evidence="6 21" id="KW-0500">Molybdenum</keyword>
<evidence type="ECO:0000313" key="24">
    <source>
        <dbReference type="EMBL" id="CAG6719505.1"/>
    </source>
</evidence>
<dbReference type="Gene3D" id="3.30.390.50">
    <property type="entry name" value="CO dehydrogenase flavoprotein, C-terminal domain"/>
    <property type="match status" value="1"/>
</dbReference>
<evidence type="ECO:0000256" key="1">
    <source>
        <dbReference type="ARBA" id="ARBA00001974"/>
    </source>
</evidence>
<feature type="binding site" evidence="21">
    <location>
        <position position="927"/>
    </location>
    <ligand>
        <name>Mo-molybdopterin</name>
        <dbReference type="ChEBI" id="CHEBI:71302"/>
    </ligand>
    <ligandPart>
        <name>Mo</name>
        <dbReference type="ChEBI" id="CHEBI:28685"/>
    </ligandPart>
</feature>
<dbReference type="InterPro" id="IPR036010">
    <property type="entry name" value="2Fe-2S_ferredoxin-like_sf"/>
</dbReference>
<keyword evidence="13 21" id="KW-0411">Iron-sulfur</keyword>